<dbReference type="Proteomes" id="UP000023541">
    <property type="component" value="Unassembled WGS sequence"/>
</dbReference>
<dbReference type="PRINTS" id="PR00081">
    <property type="entry name" value="GDHRDH"/>
</dbReference>
<dbReference type="NCBIfam" id="NF005754">
    <property type="entry name" value="PRK07578.1"/>
    <property type="match status" value="1"/>
</dbReference>
<dbReference type="eggNOG" id="COG1028">
    <property type="taxonomic scope" value="Bacteria"/>
</dbReference>
<organism evidence="3 4">
    <name type="scientific">Aquimarina atlantica</name>
    <dbReference type="NCBI Taxonomy" id="1317122"/>
    <lineage>
        <taxon>Bacteria</taxon>
        <taxon>Pseudomonadati</taxon>
        <taxon>Bacteroidota</taxon>
        <taxon>Flavobacteriia</taxon>
        <taxon>Flavobacteriales</taxon>
        <taxon>Flavobacteriaceae</taxon>
        <taxon>Aquimarina</taxon>
    </lineage>
</organism>
<comment type="similarity">
    <text evidence="1">Belongs to the short-chain dehydrogenases/reductases (SDR) family.</text>
</comment>
<evidence type="ECO:0008006" key="5">
    <source>
        <dbReference type="Google" id="ProtNLM"/>
    </source>
</evidence>
<dbReference type="InterPro" id="IPR002347">
    <property type="entry name" value="SDR_fam"/>
</dbReference>
<accession>A0A023BZY9</accession>
<dbReference type="EMBL" id="AQRA01000001">
    <property type="protein sequence ID" value="EZH75550.1"/>
    <property type="molecule type" value="Genomic_DNA"/>
</dbReference>
<comment type="caution">
    <text evidence="3">The sequence shown here is derived from an EMBL/GenBank/DDBJ whole genome shotgun (WGS) entry which is preliminary data.</text>
</comment>
<dbReference type="SUPFAM" id="SSF51735">
    <property type="entry name" value="NAD(P)-binding Rossmann-fold domains"/>
    <property type="match status" value="1"/>
</dbReference>
<dbReference type="InterPro" id="IPR051122">
    <property type="entry name" value="SDR_DHRS6-like"/>
</dbReference>
<name>A0A023BZY9_9FLAO</name>
<dbReference type="PANTHER" id="PTHR43477">
    <property type="entry name" value="DIHYDROANTICAPSIN 7-DEHYDROGENASE"/>
    <property type="match status" value="1"/>
</dbReference>
<proteinExistence type="inferred from homology"/>
<dbReference type="Pfam" id="PF13561">
    <property type="entry name" value="adh_short_C2"/>
    <property type="match status" value="1"/>
</dbReference>
<dbReference type="PANTHER" id="PTHR43477:SF1">
    <property type="entry name" value="DIHYDROANTICAPSIN 7-DEHYDROGENASE"/>
    <property type="match status" value="1"/>
</dbReference>
<protein>
    <recommendedName>
        <fullName evidence="5">Short-chain dehydrogenase</fullName>
    </recommendedName>
</protein>
<dbReference type="STRING" id="1317122.ATO12_01845"/>
<evidence type="ECO:0000313" key="3">
    <source>
        <dbReference type="EMBL" id="EZH75550.1"/>
    </source>
</evidence>
<sequence>MKILVIGATGTIGSAIYNTLKNEYDNVFGAHRNSKSYPIDITDKKSIKALFEKLPKIDAVINAAGTASWKPLSELTEEDYYIGIRSKLMGQVNLVHVAKEYINDNASITLTTGILAEHYEPNAVGLSLVNGALHSFVHAASKELDRGIRLNVVAPGAIAGDFPEDQKFAGYYPVHITDVVDSYKQLFNNNNTGTICKKY</sequence>
<evidence type="ECO:0000313" key="4">
    <source>
        <dbReference type="Proteomes" id="UP000023541"/>
    </source>
</evidence>
<keyword evidence="2" id="KW-0560">Oxidoreductase</keyword>
<dbReference type="CDD" id="cd11731">
    <property type="entry name" value="Lin1944_like_SDR_c"/>
    <property type="match status" value="1"/>
</dbReference>
<evidence type="ECO:0000256" key="1">
    <source>
        <dbReference type="ARBA" id="ARBA00006484"/>
    </source>
</evidence>
<dbReference type="GO" id="GO:0016491">
    <property type="term" value="F:oxidoreductase activity"/>
    <property type="evidence" value="ECO:0007669"/>
    <property type="project" value="UniProtKB-KW"/>
</dbReference>
<keyword evidence="4" id="KW-1185">Reference proteome</keyword>
<evidence type="ECO:0000256" key="2">
    <source>
        <dbReference type="ARBA" id="ARBA00023002"/>
    </source>
</evidence>
<dbReference type="RefSeq" id="WP_034238121.1">
    <property type="nucleotide sequence ID" value="NZ_AQRA01000001.1"/>
</dbReference>
<dbReference type="InterPro" id="IPR036291">
    <property type="entry name" value="NAD(P)-bd_dom_sf"/>
</dbReference>
<dbReference type="Gene3D" id="3.40.50.720">
    <property type="entry name" value="NAD(P)-binding Rossmann-like Domain"/>
    <property type="match status" value="1"/>
</dbReference>
<dbReference type="OrthoDB" id="9787486at2"/>
<reference evidence="3 4" key="1">
    <citation type="submission" date="2014-04" db="EMBL/GenBank/DDBJ databases">
        <title>Aquimarina sp. 22II-S11-z7 Genome Sequencing.</title>
        <authorList>
            <person name="Lai Q."/>
        </authorList>
    </citation>
    <scope>NUCLEOTIDE SEQUENCE [LARGE SCALE GENOMIC DNA]</scope>
    <source>
        <strain evidence="3 4">22II-S11-z7</strain>
    </source>
</reference>
<gene>
    <name evidence="3" type="ORF">ATO12_01845</name>
</gene>
<dbReference type="AlphaFoldDB" id="A0A023BZY9"/>